<evidence type="ECO:0000256" key="1">
    <source>
        <dbReference type="SAM" id="MobiDB-lite"/>
    </source>
</evidence>
<proteinExistence type="predicted"/>
<name>A0ABQ9GS78_9NEOP</name>
<comment type="caution">
    <text evidence="2">The sequence shown here is derived from an EMBL/GenBank/DDBJ whole genome shotgun (WGS) entry which is preliminary data.</text>
</comment>
<gene>
    <name evidence="2" type="ORF">PR048_022773</name>
</gene>
<keyword evidence="3" id="KW-1185">Reference proteome</keyword>
<organism evidence="2 3">
    <name type="scientific">Dryococelus australis</name>
    <dbReference type="NCBI Taxonomy" id="614101"/>
    <lineage>
        <taxon>Eukaryota</taxon>
        <taxon>Metazoa</taxon>
        <taxon>Ecdysozoa</taxon>
        <taxon>Arthropoda</taxon>
        <taxon>Hexapoda</taxon>
        <taxon>Insecta</taxon>
        <taxon>Pterygota</taxon>
        <taxon>Neoptera</taxon>
        <taxon>Polyneoptera</taxon>
        <taxon>Phasmatodea</taxon>
        <taxon>Verophasmatodea</taxon>
        <taxon>Anareolatae</taxon>
        <taxon>Phasmatidae</taxon>
        <taxon>Eurycanthinae</taxon>
        <taxon>Dryococelus</taxon>
    </lineage>
</organism>
<sequence length="482" mass="53503">MARAGEIRAGPNHVRGMTNGAEVPEEMSLVGAASRPGWARYDEEYPFERSAAAGAERLACLPPTKANGFDPWPGHSGFSPVGIVPYDAAGRPGFPLTPALLRNHLISPSPALEISMLTATQISSLSLESALSHYLARALLCALSRPRPLKLKEPSFLSEDTQIARAKKAGNHIKLMSRFRKPYHFALLTAGGGGRAHLSAFGNIRPTDEGETRVRFPYVGKLQALRSWREVFICPQASWCRKLTIPFQVNDTSSHHRNWILVPRLVFPTGVAYLWACLADVRVRARAAGPRPVSVNDQSIKGYENAELRGHDALSVTKLLRRISSLFRWRVERFVGSRHPRSREPMRVKRDEYGVELECKGGRRRQIHEETPPPTNDIVRSDSHVGRSGSDPTGSPSLKKPPSLYLSTAQRPWRPFDKKHSADYAWFADAGVSPQCRAPSVNVRRRHNNPEASIAHCGPTRVIAELRVVESRGRSWQKGNGN</sequence>
<accession>A0ABQ9GS78</accession>
<dbReference type="Proteomes" id="UP001159363">
    <property type="component" value="Chromosome 8"/>
</dbReference>
<feature type="compositionally biased region" description="Basic and acidic residues" evidence="1">
    <location>
        <begin position="359"/>
        <end position="371"/>
    </location>
</feature>
<reference evidence="2 3" key="1">
    <citation type="submission" date="2023-02" db="EMBL/GenBank/DDBJ databases">
        <title>LHISI_Scaffold_Assembly.</title>
        <authorList>
            <person name="Stuart O.P."/>
            <person name="Cleave R."/>
            <person name="Magrath M.J.L."/>
            <person name="Mikheyev A.S."/>
        </authorList>
    </citation>
    <scope>NUCLEOTIDE SEQUENCE [LARGE SCALE GENOMIC DNA]</scope>
    <source>
        <strain evidence="2">Daus_M_001</strain>
        <tissue evidence="2">Leg muscle</tissue>
    </source>
</reference>
<dbReference type="EMBL" id="JARBHB010000009">
    <property type="protein sequence ID" value="KAJ8874883.1"/>
    <property type="molecule type" value="Genomic_DNA"/>
</dbReference>
<evidence type="ECO:0000313" key="2">
    <source>
        <dbReference type="EMBL" id="KAJ8874883.1"/>
    </source>
</evidence>
<protein>
    <submittedName>
        <fullName evidence="2">Uncharacterized protein</fullName>
    </submittedName>
</protein>
<feature type="region of interest" description="Disordered" evidence="1">
    <location>
        <begin position="359"/>
        <end position="404"/>
    </location>
</feature>
<evidence type="ECO:0000313" key="3">
    <source>
        <dbReference type="Proteomes" id="UP001159363"/>
    </source>
</evidence>